<dbReference type="EMBL" id="JACEIK010001598">
    <property type="protein sequence ID" value="MCD7470699.1"/>
    <property type="molecule type" value="Genomic_DNA"/>
</dbReference>
<protein>
    <submittedName>
        <fullName evidence="1">Uncharacterized protein</fullName>
    </submittedName>
</protein>
<accession>A0ABS8TGT6</accession>
<name>A0ABS8TGT6_DATST</name>
<evidence type="ECO:0000313" key="1">
    <source>
        <dbReference type="EMBL" id="MCD7470699.1"/>
    </source>
</evidence>
<organism evidence="1 2">
    <name type="scientific">Datura stramonium</name>
    <name type="common">Jimsonweed</name>
    <name type="synonym">Common thornapple</name>
    <dbReference type="NCBI Taxonomy" id="4076"/>
    <lineage>
        <taxon>Eukaryota</taxon>
        <taxon>Viridiplantae</taxon>
        <taxon>Streptophyta</taxon>
        <taxon>Embryophyta</taxon>
        <taxon>Tracheophyta</taxon>
        <taxon>Spermatophyta</taxon>
        <taxon>Magnoliopsida</taxon>
        <taxon>eudicotyledons</taxon>
        <taxon>Gunneridae</taxon>
        <taxon>Pentapetalae</taxon>
        <taxon>asterids</taxon>
        <taxon>lamiids</taxon>
        <taxon>Solanales</taxon>
        <taxon>Solanaceae</taxon>
        <taxon>Solanoideae</taxon>
        <taxon>Datureae</taxon>
        <taxon>Datura</taxon>
    </lineage>
</organism>
<comment type="caution">
    <text evidence="1">The sequence shown here is derived from an EMBL/GenBank/DDBJ whole genome shotgun (WGS) entry which is preliminary data.</text>
</comment>
<reference evidence="1 2" key="1">
    <citation type="journal article" date="2021" name="BMC Genomics">
        <title>Datura genome reveals duplications of psychoactive alkaloid biosynthetic genes and high mutation rate following tissue culture.</title>
        <authorList>
            <person name="Rajewski A."/>
            <person name="Carter-House D."/>
            <person name="Stajich J."/>
            <person name="Litt A."/>
        </authorList>
    </citation>
    <scope>NUCLEOTIDE SEQUENCE [LARGE SCALE GENOMIC DNA]</scope>
    <source>
        <strain evidence="1">AR-01</strain>
    </source>
</reference>
<keyword evidence="2" id="KW-1185">Reference proteome</keyword>
<dbReference type="Proteomes" id="UP000823775">
    <property type="component" value="Unassembled WGS sequence"/>
</dbReference>
<proteinExistence type="predicted"/>
<evidence type="ECO:0000313" key="2">
    <source>
        <dbReference type="Proteomes" id="UP000823775"/>
    </source>
</evidence>
<gene>
    <name evidence="1" type="ORF">HAX54_010724</name>
</gene>
<sequence length="111" mass="12246">MKDTMNAIISSYTFGHSPSLFRRCTAHRAQTLHRPQFTPVTQHGNSLFSSLSLSASGLAQAALPHSTGRIFAVNSRQIATPQPLSFSLQSRQITALNRSVPLRIFIVMPRL</sequence>